<dbReference type="PANTHER" id="PTHR30047:SF7">
    <property type="entry name" value="HIGH-AFFINITY CHOLINE TRANSPORT PROTEIN"/>
    <property type="match status" value="1"/>
</dbReference>
<evidence type="ECO:0000256" key="2">
    <source>
        <dbReference type="ARBA" id="ARBA00022448"/>
    </source>
</evidence>
<comment type="subcellular location">
    <subcellularLocation>
        <location evidence="1">Cell membrane</location>
        <topology evidence="1">Multi-pass membrane protein</topology>
    </subcellularLocation>
</comment>
<feature type="transmembrane region" description="Helical" evidence="7">
    <location>
        <begin position="12"/>
        <end position="31"/>
    </location>
</feature>
<sequence>MTRISRGRTMRNVFLYTLSLPLIDSLVWHIWRGRHPNAPQGHLVVRYRLPLSSGCGFLPPHLQRLPTCRCWQVLQRARVTQSPGLCCSREYVTGIKMSQVYAFSWKDDSGYWFDLINQYHGMGPFLVVVSIIATVLYFVTSSDSGSLVADLIANNGKESHVGQRVFWGITEGAKLRAGGQEGRTIRNMFLYTLSVPFVYPILWFGTYGGAAIRIYHRATFLSDMGFQLRQDADFYLHTSNDFRPAGADKCYSMPDRPNYDAAGSTSRTLK</sequence>
<reference evidence="8" key="1">
    <citation type="submission" date="2021-02" db="EMBL/GenBank/DDBJ databases">
        <authorList>
            <person name="Dougan E. K."/>
            <person name="Rhodes N."/>
            <person name="Thang M."/>
            <person name="Chan C."/>
        </authorList>
    </citation>
    <scope>NUCLEOTIDE SEQUENCE</scope>
</reference>
<keyword evidence="5 7" id="KW-1133">Transmembrane helix</keyword>
<protein>
    <submittedName>
        <fullName evidence="8">Uncharacterized protein</fullName>
    </submittedName>
</protein>
<evidence type="ECO:0000256" key="6">
    <source>
        <dbReference type="ARBA" id="ARBA00023136"/>
    </source>
</evidence>
<name>A0A813DQ59_POLGL</name>
<gene>
    <name evidence="8" type="ORF">PGLA1383_LOCUS10036</name>
</gene>
<dbReference type="GO" id="GO:0005886">
    <property type="term" value="C:plasma membrane"/>
    <property type="evidence" value="ECO:0007669"/>
    <property type="project" value="UniProtKB-SubCell"/>
</dbReference>
<evidence type="ECO:0000256" key="1">
    <source>
        <dbReference type="ARBA" id="ARBA00004651"/>
    </source>
</evidence>
<keyword evidence="3" id="KW-1003">Cell membrane</keyword>
<dbReference type="GO" id="GO:0022857">
    <property type="term" value="F:transmembrane transporter activity"/>
    <property type="evidence" value="ECO:0007669"/>
    <property type="project" value="InterPro"/>
</dbReference>
<dbReference type="Proteomes" id="UP000654075">
    <property type="component" value="Unassembled WGS sequence"/>
</dbReference>
<evidence type="ECO:0000256" key="7">
    <source>
        <dbReference type="SAM" id="Phobius"/>
    </source>
</evidence>
<proteinExistence type="predicted"/>
<evidence type="ECO:0000256" key="5">
    <source>
        <dbReference type="ARBA" id="ARBA00022989"/>
    </source>
</evidence>
<evidence type="ECO:0000256" key="4">
    <source>
        <dbReference type="ARBA" id="ARBA00022692"/>
    </source>
</evidence>
<dbReference type="EMBL" id="CAJNNV010004885">
    <property type="protein sequence ID" value="CAE8591363.1"/>
    <property type="molecule type" value="Genomic_DNA"/>
</dbReference>
<keyword evidence="4 7" id="KW-0812">Transmembrane</keyword>
<feature type="transmembrane region" description="Helical" evidence="7">
    <location>
        <begin position="119"/>
        <end position="139"/>
    </location>
</feature>
<dbReference type="AlphaFoldDB" id="A0A813DQ59"/>
<keyword evidence="2" id="KW-0813">Transport</keyword>
<evidence type="ECO:0000313" key="8">
    <source>
        <dbReference type="EMBL" id="CAE8591363.1"/>
    </source>
</evidence>
<accession>A0A813DQ59</accession>
<organism evidence="8 9">
    <name type="scientific">Polarella glacialis</name>
    <name type="common">Dinoflagellate</name>
    <dbReference type="NCBI Taxonomy" id="89957"/>
    <lineage>
        <taxon>Eukaryota</taxon>
        <taxon>Sar</taxon>
        <taxon>Alveolata</taxon>
        <taxon>Dinophyceae</taxon>
        <taxon>Suessiales</taxon>
        <taxon>Suessiaceae</taxon>
        <taxon>Polarella</taxon>
    </lineage>
</organism>
<keyword evidence="9" id="KW-1185">Reference proteome</keyword>
<keyword evidence="6 7" id="KW-0472">Membrane</keyword>
<dbReference type="Pfam" id="PF02028">
    <property type="entry name" value="BCCT"/>
    <property type="match status" value="1"/>
</dbReference>
<evidence type="ECO:0000256" key="3">
    <source>
        <dbReference type="ARBA" id="ARBA00022475"/>
    </source>
</evidence>
<dbReference type="InterPro" id="IPR000060">
    <property type="entry name" value="BCCT_transptr"/>
</dbReference>
<comment type="caution">
    <text evidence="8">The sequence shown here is derived from an EMBL/GenBank/DDBJ whole genome shotgun (WGS) entry which is preliminary data.</text>
</comment>
<evidence type="ECO:0000313" key="9">
    <source>
        <dbReference type="Proteomes" id="UP000654075"/>
    </source>
</evidence>
<dbReference type="PANTHER" id="PTHR30047">
    <property type="entry name" value="HIGH-AFFINITY CHOLINE TRANSPORT PROTEIN-RELATED"/>
    <property type="match status" value="1"/>
</dbReference>